<dbReference type="Proteomes" id="UP001138540">
    <property type="component" value="Unassembled WGS sequence"/>
</dbReference>
<dbReference type="Pfam" id="PF06995">
    <property type="entry name" value="Phage_P2_GpU"/>
    <property type="match status" value="1"/>
</dbReference>
<sequence length="124" mass="13890">MMMSLDTFIFEIGTLPYQQMEQAWKWRHARSERFGARPALQFAGPGEETMKLTGKLYPGVAGRYSSLARLREMADTGESYTLLTGRNDVLGQYVITSIGLTSEIFTVEGVARKADFTVELERAA</sequence>
<dbReference type="EMBL" id="JACHKA010000001">
    <property type="protein sequence ID" value="MBB5985324.1"/>
    <property type="molecule type" value="Genomic_DNA"/>
</dbReference>
<dbReference type="InterPro" id="IPR009734">
    <property type="entry name" value="Myoviridae_GpU"/>
</dbReference>
<evidence type="ECO:0000313" key="1">
    <source>
        <dbReference type="EMBL" id="MBB5985324.1"/>
    </source>
</evidence>
<name>A0ABR6NDG7_9SPHN</name>
<evidence type="ECO:0008006" key="3">
    <source>
        <dbReference type="Google" id="ProtNLM"/>
    </source>
</evidence>
<evidence type="ECO:0000313" key="2">
    <source>
        <dbReference type="Proteomes" id="UP001138540"/>
    </source>
</evidence>
<accession>A0ABR6NDG7</accession>
<dbReference type="RefSeq" id="WP_184151565.1">
    <property type="nucleotide sequence ID" value="NZ_JACHKA010000001.1"/>
</dbReference>
<reference evidence="1 2" key="1">
    <citation type="submission" date="2020-08" db="EMBL/GenBank/DDBJ databases">
        <title>Exploring microbial biodiversity for novel pathways involved in the catabolism of aromatic compounds derived from lignin.</title>
        <authorList>
            <person name="Elkins J."/>
        </authorList>
    </citation>
    <scope>NUCLEOTIDE SEQUENCE [LARGE SCALE GENOMIC DNA]</scope>
    <source>
        <strain evidence="1 2">B1D3A</strain>
    </source>
</reference>
<comment type="caution">
    <text evidence="1">The sequence shown here is derived from an EMBL/GenBank/DDBJ whole genome shotgun (WGS) entry which is preliminary data.</text>
</comment>
<organism evidence="1 2">
    <name type="scientific">Sphingobium lignivorans</name>
    <dbReference type="NCBI Taxonomy" id="2735886"/>
    <lineage>
        <taxon>Bacteria</taxon>
        <taxon>Pseudomonadati</taxon>
        <taxon>Pseudomonadota</taxon>
        <taxon>Alphaproteobacteria</taxon>
        <taxon>Sphingomonadales</taxon>
        <taxon>Sphingomonadaceae</taxon>
        <taxon>Sphingobium</taxon>
    </lineage>
</organism>
<proteinExistence type="predicted"/>
<protein>
    <recommendedName>
        <fullName evidence="3">Phage tail protein</fullName>
    </recommendedName>
</protein>
<gene>
    <name evidence="1" type="ORF">HNP60_001298</name>
</gene>
<keyword evidence="2" id="KW-1185">Reference proteome</keyword>